<evidence type="ECO:0000313" key="13">
    <source>
        <dbReference type="Proteomes" id="UP001269375"/>
    </source>
</evidence>
<keyword evidence="12" id="KW-0282">Flagellum</keyword>
<dbReference type="InterPro" id="IPR019776">
    <property type="entry name" value="Flagellar_basal_body_rod_CS"/>
</dbReference>
<gene>
    <name evidence="7 12" type="primary">flgK</name>
    <name evidence="12" type="ORF">QC825_03635</name>
</gene>
<evidence type="ECO:0000256" key="3">
    <source>
        <dbReference type="ARBA" id="ARBA00009677"/>
    </source>
</evidence>
<feature type="domain" description="Flagellar hook-associated protein 1 D2-like" evidence="10">
    <location>
        <begin position="336"/>
        <end position="421"/>
    </location>
</feature>
<evidence type="ECO:0000259" key="11">
    <source>
        <dbReference type="Pfam" id="PF22638"/>
    </source>
</evidence>
<feature type="domain" description="Flagellar basal-body/hook protein C-terminal" evidence="9">
    <location>
        <begin position="511"/>
        <end position="548"/>
    </location>
</feature>
<evidence type="ECO:0000259" key="8">
    <source>
        <dbReference type="Pfam" id="PF00460"/>
    </source>
</evidence>
<keyword evidence="6 7" id="KW-0975">Bacterial flagellum</keyword>
<evidence type="ECO:0000256" key="7">
    <source>
        <dbReference type="RuleBase" id="RU362065"/>
    </source>
</evidence>
<evidence type="ECO:0000256" key="4">
    <source>
        <dbReference type="ARBA" id="ARBA00016244"/>
    </source>
</evidence>
<dbReference type="RefSeq" id="WP_251590398.1">
    <property type="nucleotide sequence ID" value="NZ_JAMLJI010000001.1"/>
</dbReference>
<proteinExistence type="inferred from homology"/>
<dbReference type="PANTHER" id="PTHR30033">
    <property type="entry name" value="FLAGELLAR HOOK-ASSOCIATED PROTEIN 1"/>
    <property type="match status" value="1"/>
</dbReference>
<evidence type="ECO:0000256" key="2">
    <source>
        <dbReference type="ARBA" id="ARBA00004613"/>
    </source>
</evidence>
<comment type="subcellular location">
    <subcellularLocation>
        <location evidence="1 7">Bacterial flagellum</location>
    </subcellularLocation>
    <subcellularLocation>
        <location evidence="2 7">Secreted</location>
    </subcellularLocation>
</comment>
<dbReference type="EMBL" id="JARWAO010000002">
    <property type="protein sequence ID" value="MDR5895170.1"/>
    <property type="molecule type" value="Genomic_DNA"/>
</dbReference>
<dbReference type="PROSITE" id="PS00588">
    <property type="entry name" value="FLAGELLA_BB_ROD"/>
    <property type="match status" value="1"/>
</dbReference>
<comment type="similarity">
    <text evidence="3 7">Belongs to the flagella basal body rod proteins family.</text>
</comment>
<dbReference type="InterPro" id="IPR010930">
    <property type="entry name" value="Flg_bb/hook_C_dom"/>
</dbReference>
<dbReference type="InterPro" id="IPR053927">
    <property type="entry name" value="FlgK_helical"/>
</dbReference>
<sequence length="552" mass="57750">MANLINIGLSGLKATQAALSTTSNNISNADTEGYNRRVAQFGQSPGTSTPAGYFGNGVNLEGISRQYEGFLSNQLNKAKSEQSALSSELTEMTQIDNVLANEDSGLDSLMSSFFSSIQKLADTPADPAVRETVLGDARSMVAQFKSVSGYLGDMEQGVESQLNDAVGQINSYTSQIANLNKQITITQSKTGNEPSDLMDQRDLFVSKLSELTSINVVEQDGKYNISVSGGQSLVQGNDNYRMSLVDDSSDPTRKTVAIANGSGGNFEISEDRLTGGKVGGLLAFRNGGLESAQQRLGQLAVSLSGSINQQHVQGQDLGGNAGEPVFALGSPDSFAHADNTSTATVSTTFNDSVDQLRPSNYTVEFEAGTYTVTRESDGTTSSFASGGLPTDSNGASVISVDGLDIAVSGTPADGDAFLVKPFESATREMDLMISDPAKLAAAGAGNGIGDNTNAQAMADLQGAKRIGGDTSFSGAYAQLVSDVGTRTATLKVKSDAQNSVVEQVSTAQQSVSGVNLEEEAANLLKFQQMYTANAKVISTAQNMFNELIGIMR</sequence>
<dbReference type="InterPro" id="IPR001444">
    <property type="entry name" value="Flag_bb_rod_N"/>
</dbReference>
<dbReference type="InterPro" id="IPR002371">
    <property type="entry name" value="FlgK"/>
</dbReference>
<dbReference type="Proteomes" id="UP001269375">
    <property type="component" value="Unassembled WGS sequence"/>
</dbReference>
<evidence type="ECO:0000313" key="12">
    <source>
        <dbReference type="EMBL" id="MDR5895170.1"/>
    </source>
</evidence>
<organism evidence="12 13">
    <name type="scientific">Larsenimonas suaedae</name>
    <dbReference type="NCBI Taxonomy" id="1851019"/>
    <lineage>
        <taxon>Bacteria</taxon>
        <taxon>Pseudomonadati</taxon>
        <taxon>Pseudomonadota</taxon>
        <taxon>Gammaproteobacteria</taxon>
        <taxon>Oceanospirillales</taxon>
        <taxon>Halomonadaceae</taxon>
        <taxon>Larsenimonas</taxon>
    </lineage>
</organism>
<dbReference type="Pfam" id="PF22638">
    <property type="entry name" value="FlgK_D1"/>
    <property type="match status" value="1"/>
</dbReference>
<dbReference type="Pfam" id="PF00460">
    <property type="entry name" value="Flg_bb_rod"/>
    <property type="match status" value="1"/>
</dbReference>
<keyword evidence="13" id="KW-1185">Reference proteome</keyword>
<keyword evidence="12" id="KW-0966">Cell projection</keyword>
<keyword evidence="5 7" id="KW-0964">Secreted</keyword>
<evidence type="ECO:0000259" key="10">
    <source>
        <dbReference type="Pfam" id="PF21158"/>
    </source>
</evidence>
<comment type="caution">
    <text evidence="12">The sequence shown here is derived from an EMBL/GenBank/DDBJ whole genome shotgun (WGS) entry which is preliminary data.</text>
</comment>
<dbReference type="Pfam" id="PF06429">
    <property type="entry name" value="Flg_bbr_C"/>
    <property type="match status" value="1"/>
</dbReference>
<dbReference type="Pfam" id="PF21158">
    <property type="entry name" value="flgK_1st_1"/>
    <property type="match status" value="1"/>
</dbReference>
<protein>
    <recommendedName>
        <fullName evidence="4 7">Flagellar hook-associated protein 1</fullName>
        <shortName evidence="7">HAP1</shortName>
    </recommendedName>
</protein>
<keyword evidence="12" id="KW-0969">Cilium</keyword>
<reference evidence="12 13" key="1">
    <citation type="submission" date="2023-04" db="EMBL/GenBank/DDBJ databases">
        <title>A long-awaited taxogenomic arrangement of the family Halomonadaceae.</title>
        <authorList>
            <person name="De La Haba R."/>
            <person name="Chuvochina M."/>
            <person name="Wittouck S."/>
            <person name="Arahal D.R."/>
            <person name="Sanchez-Porro C."/>
            <person name="Hugenholtz P."/>
            <person name="Ventosa A."/>
        </authorList>
    </citation>
    <scope>NUCLEOTIDE SEQUENCE [LARGE SCALE GENOMIC DNA]</scope>
    <source>
        <strain evidence="12 13">DSM 22428</strain>
    </source>
</reference>
<dbReference type="PRINTS" id="PR01005">
    <property type="entry name" value="FLGHOOKAP1"/>
</dbReference>
<evidence type="ECO:0000256" key="5">
    <source>
        <dbReference type="ARBA" id="ARBA00022525"/>
    </source>
</evidence>
<feature type="domain" description="Flagellar hook-associated protein FlgK helical" evidence="11">
    <location>
        <begin position="92"/>
        <end position="326"/>
    </location>
</feature>
<evidence type="ECO:0000256" key="1">
    <source>
        <dbReference type="ARBA" id="ARBA00004365"/>
    </source>
</evidence>
<dbReference type="SUPFAM" id="SSF64518">
    <property type="entry name" value="Phase 1 flagellin"/>
    <property type="match status" value="1"/>
</dbReference>
<accession>A0ABU1GT21</accession>
<feature type="domain" description="Flagellar basal body rod protein N-terminal" evidence="8">
    <location>
        <begin position="5"/>
        <end position="34"/>
    </location>
</feature>
<dbReference type="InterPro" id="IPR049119">
    <property type="entry name" value="FlgK_D2-like"/>
</dbReference>
<dbReference type="PANTHER" id="PTHR30033:SF1">
    <property type="entry name" value="FLAGELLAR HOOK-ASSOCIATED PROTEIN 1"/>
    <property type="match status" value="1"/>
</dbReference>
<name>A0ABU1GT21_9GAMM</name>
<evidence type="ECO:0000256" key="6">
    <source>
        <dbReference type="ARBA" id="ARBA00023143"/>
    </source>
</evidence>
<evidence type="ECO:0000259" key="9">
    <source>
        <dbReference type="Pfam" id="PF06429"/>
    </source>
</evidence>
<dbReference type="NCBIfam" id="TIGR02492">
    <property type="entry name" value="flgK_ends"/>
    <property type="match status" value="1"/>
</dbReference>